<evidence type="ECO:0000313" key="5">
    <source>
        <dbReference type="Proteomes" id="UP000700706"/>
    </source>
</evidence>
<gene>
    <name evidence="4" type="ORF">JF625_20185</name>
</gene>
<reference evidence="4" key="1">
    <citation type="submission" date="2020-06" db="EMBL/GenBank/DDBJ databases">
        <title>Stable isotope informed genome-resolved metagenomics uncovers potential trophic interactions in rhizosphere soil.</title>
        <authorList>
            <person name="Starr E.P."/>
            <person name="Shi S."/>
            <person name="Blazewicz S.J."/>
            <person name="Koch B.J."/>
            <person name="Probst A.J."/>
            <person name="Hungate B.A."/>
            <person name="Pett-Ridge J."/>
            <person name="Firestone M.K."/>
            <person name="Banfield J.F."/>
        </authorList>
    </citation>
    <scope>NUCLEOTIDE SEQUENCE</scope>
    <source>
        <strain evidence="4">YM_69_17</strain>
    </source>
</reference>
<dbReference type="InterPro" id="IPR001343">
    <property type="entry name" value="Hemolysn_Ca-bd"/>
</dbReference>
<sequence length="989" mass="96119">MGTINGTNGGDDLVGTLDADVINGLDGNDQLIGYGGADTLNGGAGNDVLIGDVPPDTISIPTAYDTLAGGTGDDLYYLIDESSYISGGAVAYRFDKVIEGTGAGTDAVYIAATAHLSSYVLADNVEYGLVMSGDGFTLTDNTLANTLIGGDGNDSLVGGAGDDTLSGDDGEDALEGGAGNDLLSGGDDHDTLEGGAGNDDYRLTSTSSVVIAGVSALRYDEVVEGANGGYDGVVVDADVSVGSYTLPDNVEAGYISGDGVFDLFGNGLANALNGNNDNNTLSGRDGNDTLKGLNGDDTLRGGLGADRLDGGAGIDMADYSDGATAVLADLGTGTASGGSAQGDTLVSIENLLGSTSNDTLIGNAAANTLIGNSGDDRLRGGAGADRLDGSDGLDTASYSDSTAAVTIDLAAGTAAGGTAAGDVLVSIESLAGSAFNDVLTGTADANTLSGAAGNDSLVGGAGADRLDGGAGIDSVSYAASGGGVTVDLGAGTATGGDAAGDVLVSIENLVGSGFGDSLTGSSAANVLDGGGGLDALAGGSGDDTYRLADVTVVFNGAIIQWFYDLVTESAGGGYDTIVIVPIPGPVPTYALPENVEAGTIGGTDFFVLYGNASANTLVGNAAVNSLAGGQGDDVLRGGGGADALDGGAGVDTASYYAGNAGVSVDLATGMGTGGEAQGDTLGAIENLSGSQRGDTLSGDAGANTLQGWNGNDVLRGGAGADRLDGGAGADTASYFSSNTGLSVDLSTGKGSGGDAQGDVLISIETVSGSQGNDTLIGNAGANTLQGWNGGDVLRGGAGADRLDGGAGVDTASYFSSTGVSVDLSTGKGSGGDAQGDLLVSIEAVSGSQGNDTLRGNAGANTLQGWGGNDVLAGAGGKDTLTGGAGADRFVYSAVGDSVVRTNADRITDFSHAQADRIDLSAIDANWGVAGNQAFAFIGTSLFTHHAGELRFAFNGADTIIAGDVNGDGTSDFHIVLSGRITLAAGDFVL</sequence>
<dbReference type="PROSITE" id="PS00330">
    <property type="entry name" value="HEMOLYSIN_CALCIUM"/>
    <property type="match status" value="8"/>
</dbReference>
<dbReference type="Proteomes" id="UP000700706">
    <property type="component" value="Unassembled WGS sequence"/>
</dbReference>
<dbReference type="GO" id="GO:0005509">
    <property type="term" value="F:calcium ion binding"/>
    <property type="evidence" value="ECO:0007669"/>
    <property type="project" value="InterPro"/>
</dbReference>
<comment type="subcellular location">
    <subcellularLocation>
        <location evidence="1">Secreted</location>
    </subcellularLocation>
</comment>
<evidence type="ECO:0000256" key="1">
    <source>
        <dbReference type="ARBA" id="ARBA00004613"/>
    </source>
</evidence>
<keyword evidence="2" id="KW-0964">Secreted</keyword>
<dbReference type="PANTHER" id="PTHR38340">
    <property type="entry name" value="S-LAYER PROTEIN"/>
    <property type="match status" value="1"/>
</dbReference>
<dbReference type="PRINTS" id="PR00313">
    <property type="entry name" value="CABNDNGRPT"/>
</dbReference>
<dbReference type="InterPro" id="IPR050557">
    <property type="entry name" value="RTX_toxin/Mannuronan_C5-epim"/>
</dbReference>
<evidence type="ECO:0000256" key="3">
    <source>
        <dbReference type="SAM" id="MobiDB-lite"/>
    </source>
</evidence>
<evidence type="ECO:0000313" key="4">
    <source>
        <dbReference type="EMBL" id="MBW8727455.1"/>
    </source>
</evidence>
<dbReference type="Pfam" id="PF00353">
    <property type="entry name" value="HemolysinCabind"/>
    <property type="match status" value="10"/>
</dbReference>
<accession>A0A952FQB9</accession>
<dbReference type="InterPro" id="IPR011049">
    <property type="entry name" value="Serralysin-like_metalloprot_C"/>
</dbReference>
<dbReference type="Gene3D" id="2.150.10.10">
    <property type="entry name" value="Serralysin-like metalloprotease, C-terminal"/>
    <property type="match status" value="8"/>
</dbReference>
<dbReference type="InterPro" id="IPR018511">
    <property type="entry name" value="Hemolysin-typ_Ca-bd_CS"/>
</dbReference>
<proteinExistence type="predicted"/>
<dbReference type="SUPFAM" id="SSF51120">
    <property type="entry name" value="beta-Roll"/>
    <property type="match status" value="9"/>
</dbReference>
<protein>
    <submittedName>
        <fullName evidence="4">Calcium-binding protein</fullName>
    </submittedName>
</protein>
<evidence type="ECO:0000256" key="2">
    <source>
        <dbReference type="ARBA" id="ARBA00022525"/>
    </source>
</evidence>
<dbReference type="PANTHER" id="PTHR38340:SF1">
    <property type="entry name" value="S-LAYER PROTEIN"/>
    <property type="match status" value="1"/>
</dbReference>
<organism evidence="4 5">
    <name type="scientific">Inquilinus limosus</name>
    <dbReference type="NCBI Taxonomy" id="171674"/>
    <lineage>
        <taxon>Bacteria</taxon>
        <taxon>Pseudomonadati</taxon>
        <taxon>Pseudomonadota</taxon>
        <taxon>Alphaproteobacteria</taxon>
        <taxon>Rhodospirillales</taxon>
        <taxon>Rhodospirillaceae</taxon>
        <taxon>Inquilinus</taxon>
    </lineage>
</organism>
<feature type="region of interest" description="Disordered" evidence="3">
    <location>
        <begin position="158"/>
        <end position="199"/>
    </location>
</feature>
<name>A0A952FQB9_9PROT</name>
<dbReference type="EMBL" id="JAEKLZ010000277">
    <property type="protein sequence ID" value="MBW8727455.1"/>
    <property type="molecule type" value="Genomic_DNA"/>
</dbReference>
<feature type="compositionally biased region" description="Acidic residues" evidence="3">
    <location>
        <begin position="165"/>
        <end position="174"/>
    </location>
</feature>
<comment type="caution">
    <text evidence="4">The sequence shown here is derived from an EMBL/GenBank/DDBJ whole genome shotgun (WGS) entry which is preliminary data.</text>
</comment>
<dbReference type="AlphaFoldDB" id="A0A952FQB9"/>
<dbReference type="GO" id="GO:0005576">
    <property type="term" value="C:extracellular region"/>
    <property type="evidence" value="ECO:0007669"/>
    <property type="project" value="UniProtKB-SubCell"/>
</dbReference>